<name>A0ABS1B8K4_9MICO</name>
<evidence type="ECO:0000313" key="1">
    <source>
        <dbReference type="EMBL" id="MBK0330310.1"/>
    </source>
</evidence>
<accession>A0ABS1B8K4</accession>
<dbReference type="Proteomes" id="UP000612352">
    <property type="component" value="Unassembled WGS sequence"/>
</dbReference>
<evidence type="ECO:0000313" key="2">
    <source>
        <dbReference type="Proteomes" id="UP000612352"/>
    </source>
</evidence>
<keyword evidence="2" id="KW-1185">Reference proteome</keyword>
<dbReference type="RefSeq" id="WP_200500936.1">
    <property type="nucleotide sequence ID" value="NZ_JAEDAJ010000001.1"/>
</dbReference>
<protein>
    <submittedName>
        <fullName evidence="1">Uncharacterized protein</fullName>
    </submittedName>
</protein>
<gene>
    <name evidence="1" type="ORF">I8D64_02700</name>
</gene>
<dbReference type="EMBL" id="JAEDAJ010000001">
    <property type="protein sequence ID" value="MBK0330310.1"/>
    <property type="molecule type" value="Genomic_DNA"/>
</dbReference>
<proteinExistence type="predicted"/>
<comment type="caution">
    <text evidence="1">The sequence shown here is derived from an EMBL/GenBank/DDBJ whole genome shotgun (WGS) entry which is preliminary data.</text>
</comment>
<reference evidence="1 2" key="1">
    <citation type="submission" date="2020-12" db="EMBL/GenBank/DDBJ databases">
        <title>Brachybacterium sp. MASK1Z-5, whole genome shotgun sequence.</title>
        <authorList>
            <person name="Tuo L."/>
        </authorList>
    </citation>
    <scope>NUCLEOTIDE SEQUENCE [LARGE SCALE GENOMIC DNA]</scope>
    <source>
        <strain evidence="1 2">MASK1Z-5</strain>
    </source>
</reference>
<organism evidence="1 2">
    <name type="scientific">Brachybacterium halotolerans</name>
    <dbReference type="NCBI Taxonomy" id="2795215"/>
    <lineage>
        <taxon>Bacteria</taxon>
        <taxon>Bacillati</taxon>
        <taxon>Actinomycetota</taxon>
        <taxon>Actinomycetes</taxon>
        <taxon>Micrococcales</taxon>
        <taxon>Dermabacteraceae</taxon>
        <taxon>Brachybacterium</taxon>
    </lineage>
</organism>
<sequence length="245" mass="25909">MGRFSLGAALLGARRARTAPSGPSASRSSTIGVASVLDLWCTEGGVGGTASADASGADPSREHLVRLRIERDGREPSLLALRVRLTPAELSALVPGVPFPVRFGPGGGGFPELVDAADPLVRELLLRRRIALGLIPPEVAAARLHGVLAPARVIRSQPTGTSLDDQVEVAVSVRVQPSGVRTPWDADTRAFLHPGSLRHLVPGRRIAVRYLPGDPFVVAITLEDPRAEDHRAENPRAEDLRAGGR</sequence>